<evidence type="ECO:0000313" key="3">
    <source>
        <dbReference type="EMBL" id="VDM87150.1"/>
    </source>
</evidence>
<dbReference type="Pfam" id="PF10783">
    <property type="entry name" value="DUF2599"/>
    <property type="match status" value="1"/>
</dbReference>
<gene>
    <name evidence="3" type="ORF">MB901379_00685</name>
</gene>
<sequence precursor="true">MKALLAAPAAAVVAVLGVAPAGADPGADVANPGGPLYSPPFVAHTSWIPAGGLTSLRVYPTASGRAAARQFDAVGDAEEAWTEVLALSPEADTPGMRAQFLCHWLFAEIAEPGKASWNLEPWRPVVDGSEMLASGCNPGGPEEAEFPDESALPAPGGGRR</sequence>
<feature type="chain" id="PRO_5018556946" description="DUF2599 domain-containing protein" evidence="2">
    <location>
        <begin position="24"/>
        <end position="160"/>
    </location>
</feature>
<dbReference type="InterPro" id="IPR019719">
    <property type="entry name" value="DUF2599"/>
</dbReference>
<organism evidence="3 4">
    <name type="scientific">Mycobacterium basiliense</name>
    <dbReference type="NCBI Taxonomy" id="2094119"/>
    <lineage>
        <taxon>Bacteria</taxon>
        <taxon>Bacillati</taxon>
        <taxon>Actinomycetota</taxon>
        <taxon>Actinomycetes</taxon>
        <taxon>Mycobacteriales</taxon>
        <taxon>Mycobacteriaceae</taxon>
        <taxon>Mycobacterium</taxon>
    </lineage>
</organism>
<evidence type="ECO:0000256" key="1">
    <source>
        <dbReference type="SAM" id="MobiDB-lite"/>
    </source>
</evidence>
<proteinExistence type="predicted"/>
<keyword evidence="4" id="KW-1185">Reference proteome</keyword>
<evidence type="ECO:0000256" key="2">
    <source>
        <dbReference type="SAM" id="SignalP"/>
    </source>
</evidence>
<reference evidence="4" key="1">
    <citation type="submission" date="2018-02" db="EMBL/GenBank/DDBJ databases">
        <authorList>
            <person name="Seth-Smith MB H."/>
            <person name="Seth-Smith H."/>
        </authorList>
    </citation>
    <scope>NUCLEOTIDE SEQUENCE [LARGE SCALE GENOMIC DNA]</scope>
</reference>
<keyword evidence="2" id="KW-0732">Signal</keyword>
<dbReference type="EMBL" id="LR130759">
    <property type="protein sequence ID" value="VDM87150.1"/>
    <property type="molecule type" value="Genomic_DNA"/>
</dbReference>
<feature type="signal peptide" evidence="2">
    <location>
        <begin position="1"/>
        <end position="23"/>
    </location>
</feature>
<evidence type="ECO:0000313" key="4">
    <source>
        <dbReference type="Proteomes" id="UP000269998"/>
    </source>
</evidence>
<dbReference type="KEGG" id="mbai:MB901379_00685"/>
<dbReference type="RefSeq" id="WP_158015358.1">
    <property type="nucleotide sequence ID" value="NZ_CBCSKE010000005.1"/>
</dbReference>
<dbReference type="OrthoDB" id="4412570at2"/>
<accession>A0A3S4BT62</accession>
<evidence type="ECO:0008006" key="5">
    <source>
        <dbReference type="Google" id="ProtNLM"/>
    </source>
</evidence>
<protein>
    <recommendedName>
        <fullName evidence="5">DUF2599 domain-containing protein</fullName>
    </recommendedName>
</protein>
<dbReference type="Proteomes" id="UP000269998">
    <property type="component" value="Chromosome"/>
</dbReference>
<name>A0A3S4BT62_9MYCO</name>
<dbReference type="AlphaFoldDB" id="A0A3S4BT62"/>
<feature type="region of interest" description="Disordered" evidence="1">
    <location>
        <begin position="132"/>
        <end position="160"/>
    </location>
</feature>